<proteinExistence type="predicted"/>
<organism evidence="1 2">
    <name type="scientific">Noviherbaspirillum saxi</name>
    <dbReference type="NCBI Taxonomy" id="2320863"/>
    <lineage>
        <taxon>Bacteria</taxon>
        <taxon>Pseudomonadati</taxon>
        <taxon>Pseudomonadota</taxon>
        <taxon>Betaproteobacteria</taxon>
        <taxon>Burkholderiales</taxon>
        <taxon>Oxalobacteraceae</taxon>
        <taxon>Noviherbaspirillum</taxon>
    </lineage>
</organism>
<keyword evidence="2" id="KW-1185">Reference proteome</keyword>
<dbReference type="EMBL" id="QYUO01000003">
    <property type="protein sequence ID" value="RJF92301.1"/>
    <property type="molecule type" value="Genomic_DNA"/>
</dbReference>
<accession>A0A3A3FG11</accession>
<dbReference type="AlphaFoldDB" id="A0A3A3FG11"/>
<comment type="caution">
    <text evidence="1">The sequence shown here is derived from an EMBL/GenBank/DDBJ whole genome shotgun (WGS) entry which is preliminary data.</text>
</comment>
<evidence type="ECO:0000313" key="1">
    <source>
        <dbReference type="EMBL" id="RJF92301.1"/>
    </source>
</evidence>
<sequence>MRIGSESAKIVFKLLPFRTRSISKNICTRRFFHCIQIMHENSATQVIDARVKTVIALFLPISCQISMPFQSCKI</sequence>
<name>A0A3A3FG11_9BURK</name>
<evidence type="ECO:0000313" key="2">
    <source>
        <dbReference type="Proteomes" id="UP000265955"/>
    </source>
</evidence>
<protein>
    <submittedName>
        <fullName evidence="1">Uncharacterized protein</fullName>
    </submittedName>
</protein>
<dbReference type="Proteomes" id="UP000265955">
    <property type="component" value="Unassembled WGS sequence"/>
</dbReference>
<gene>
    <name evidence="1" type="ORF">D3871_27130</name>
</gene>
<reference evidence="2" key="1">
    <citation type="submission" date="2018-09" db="EMBL/GenBank/DDBJ databases">
        <authorList>
            <person name="Zhu H."/>
        </authorList>
    </citation>
    <scope>NUCLEOTIDE SEQUENCE [LARGE SCALE GENOMIC DNA]</scope>
    <source>
        <strain evidence="2">K1R23-30</strain>
    </source>
</reference>